<dbReference type="Proteomes" id="UP001310594">
    <property type="component" value="Unassembled WGS sequence"/>
</dbReference>
<feature type="signal peptide" evidence="1">
    <location>
        <begin position="1"/>
        <end position="16"/>
    </location>
</feature>
<gene>
    <name evidence="2" type="ORF">LTR97_004293</name>
</gene>
<evidence type="ECO:0000313" key="2">
    <source>
        <dbReference type="EMBL" id="KAK5701479.1"/>
    </source>
</evidence>
<dbReference type="EMBL" id="JAVRQU010000006">
    <property type="protein sequence ID" value="KAK5701479.1"/>
    <property type="molecule type" value="Genomic_DNA"/>
</dbReference>
<dbReference type="AlphaFoldDB" id="A0AAN7WDB4"/>
<keyword evidence="1" id="KW-0732">Signal</keyword>
<evidence type="ECO:0000313" key="3">
    <source>
        <dbReference type="Proteomes" id="UP001310594"/>
    </source>
</evidence>
<feature type="chain" id="PRO_5042851529" description="AA1-like domain-containing protein" evidence="1">
    <location>
        <begin position="17"/>
        <end position="158"/>
    </location>
</feature>
<evidence type="ECO:0000256" key="1">
    <source>
        <dbReference type="SAM" id="SignalP"/>
    </source>
</evidence>
<organism evidence="2 3">
    <name type="scientific">Elasticomyces elasticus</name>
    <dbReference type="NCBI Taxonomy" id="574655"/>
    <lineage>
        <taxon>Eukaryota</taxon>
        <taxon>Fungi</taxon>
        <taxon>Dikarya</taxon>
        <taxon>Ascomycota</taxon>
        <taxon>Pezizomycotina</taxon>
        <taxon>Dothideomycetes</taxon>
        <taxon>Dothideomycetidae</taxon>
        <taxon>Mycosphaerellales</taxon>
        <taxon>Teratosphaeriaceae</taxon>
        <taxon>Elasticomyces</taxon>
    </lineage>
</organism>
<reference evidence="2" key="1">
    <citation type="submission" date="2023-08" db="EMBL/GenBank/DDBJ databases">
        <title>Black Yeasts Isolated from many extreme environments.</title>
        <authorList>
            <person name="Coleine C."/>
            <person name="Stajich J.E."/>
            <person name="Selbmann L."/>
        </authorList>
    </citation>
    <scope>NUCLEOTIDE SEQUENCE</scope>
    <source>
        <strain evidence="2">CCFEE 5810</strain>
    </source>
</reference>
<evidence type="ECO:0008006" key="4">
    <source>
        <dbReference type="Google" id="ProtNLM"/>
    </source>
</evidence>
<protein>
    <recommendedName>
        <fullName evidence="4">AA1-like domain-containing protein</fullName>
    </recommendedName>
</protein>
<accession>A0AAN7WDB4</accession>
<name>A0AAN7WDB4_9PEZI</name>
<comment type="caution">
    <text evidence="2">The sequence shown here is derived from an EMBL/GenBank/DDBJ whole genome shotgun (WGS) entry which is preliminary data.</text>
</comment>
<proteinExistence type="predicted"/>
<sequence length="158" mass="16743">MLLLTSFSALLSIAYALPLSNTTTCHALVETTPWTISNITAFEAAAGSASESYISFHFCDVNPGLELETTCSRTVAAGSGGSLRDPAYYSCEGTEVRFIYSGTSLSLERSYTDPCLGKPPYDGGIVGGDAATSMVNITSPAGDMCTQEQLTIKISRQW</sequence>